<dbReference type="GO" id="GO:0006364">
    <property type="term" value="P:rRNA processing"/>
    <property type="evidence" value="ECO:0007669"/>
    <property type="project" value="InterPro"/>
</dbReference>
<evidence type="ECO:0000313" key="2">
    <source>
        <dbReference type="EMBL" id="KAK3267457.1"/>
    </source>
</evidence>
<feature type="compositionally biased region" description="Acidic residues" evidence="1">
    <location>
        <begin position="146"/>
        <end position="175"/>
    </location>
</feature>
<dbReference type="InterPro" id="IPR023799">
    <property type="entry name" value="RbfA_dom_sf"/>
</dbReference>
<dbReference type="PANTHER" id="PTHR33515:SF1">
    <property type="entry name" value="RIBOSOME-BINDING FACTOR A, CHLOROPLASTIC-RELATED"/>
    <property type="match status" value="1"/>
</dbReference>
<organism evidence="2 3">
    <name type="scientific">Cymbomonas tetramitiformis</name>
    <dbReference type="NCBI Taxonomy" id="36881"/>
    <lineage>
        <taxon>Eukaryota</taxon>
        <taxon>Viridiplantae</taxon>
        <taxon>Chlorophyta</taxon>
        <taxon>Pyramimonadophyceae</taxon>
        <taxon>Pyramimonadales</taxon>
        <taxon>Pyramimonadaceae</taxon>
        <taxon>Cymbomonas</taxon>
    </lineage>
</organism>
<dbReference type="Proteomes" id="UP001190700">
    <property type="component" value="Unassembled WGS sequence"/>
</dbReference>
<accession>A0AAE0FWS4</accession>
<evidence type="ECO:0000256" key="1">
    <source>
        <dbReference type="SAM" id="MobiDB-lite"/>
    </source>
</evidence>
<dbReference type="GO" id="GO:0043024">
    <property type="term" value="F:ribosomal small subunit binding"/>
    <property type="evidence" value="ECO:0007669"/>
    <property type="project" value="TreeGrafter"/>
</dbReference>
<gene>
    <name evidence="2" type="ORF">CYMTET_23995</name>
</gene>
<dbReference type="Pfam" id="PF02033">
    <property type="entry name" value="RBFA"/>
    <property type="match status" value="1"/>
</dbReference>
<reference evidence="2 3" key="1">
    <citation type="journal article" date="2015" name="Genome Biol. Evol.">
        <title>Comparative Genomics of a Bacterivorous Green Alga Reveals Evolutionary Causalities and Consequences of Phago-Mixotrophic Mode of Nutrition.</title>
        <authorList>
            <person name="Burns J.A."/>
            <person name="Paasch A."/>
            <person name="Narechania A."/>
            <person name="Kim E."/>
        </authorList>
    </citation>
    <scope>NUCLEOTIDE SEQUENCE [LARGE SCALE GENOMIC DNA]</scope>
    <source>
        <strain evidence="2 3">PLY_AMNH</strain>
    </source>
</reference>
<dbReference type="SUPFAM" id="SSF89919">
    <property type="entry name" value="Ribosome-binding factor A, RbfA"/>
    <property type="match status" value="1"/>
</dbReference>
<dbReference type="InterPro" id="IPR000238">
    <property type="entry name" value="RbfA"/>
</dbReference>
<name>A0AAE0FWS4_9CHLO</name>
<dbReference type="Gene3D" id="3.30.300.20">
    <property type="match status" value="1"/>
</dbReference>
<comment type="caution">
    <text evidence="2">The sequence shown here is derived from an EMBL/GenBank/DDBJ whole genome shotgun (WGS) entry which is preliminary data.</text>
</comment>
<feature type="region of interest" description="Disordered" evidence="1">
    <location>
        <begin position="130"/>
        <end position="183"/>
    </location>
</feature>
<proteinExistence type="inferred from homology"/>
<dbReference type="HAMAP" id="MF_00003">
    <property type="entry name" value="RbfA"/>
    <property type="match status" value="1"/>
</dbReference>
<dbReference type="InterPro" id="IPR015946">
    <property type="entry name" value="KH_dom-like_a/b"/>
</dbReference>
<protein>
    <recommendedName>
        <fullName evidence="4">Ribosome-binding factor A</fullName>
    </recommendedName>
</protein>
<dbReference type="NCBIfam" id="TIGR00082">
    <property type="entry name" value="rbfA"/>
    <property type="match status" value="1"/>
</dbReference>
<evidence type="ECO:0000313" key="3">
    <source>
        <dbReference type="Proteomes" id="UP001190700"/>
    </source>
</evidence>
<keyword evidence="3" id="KW-1185">Reference proteome</keyword>
<dbReference type="EMBL" id="LGRX02012400">
    <property type="protein sequence ID" value="KAK3267457.1"/>
    <property type="molecule type" value="Genomic_DNA"/>
</dbReference>
<evidence type="ECO:0008006" key="4">
    <source>
        <dbReference type="Google" id="ProtNLM"/>
    </source>
</evidence>
<dbReference type="PANTHER" id="PTHR33515">
    <property type="entry name" value="RIBOSOME-BINDING FACTOR A, CHLOROPLASTIC-RELATED"/>
    <property type="match status" value="1"/>
</dbReference>
<dbReference type="AlphaFoldDB" id="A0AAE0FWS4"/>
<feature type="compositionally biased region" description="Low complexity" evidence="1">
    <location>
        <begin position="134"/>
        <end position="145"/>
    </location>
</feature>
<sequence length="183" mass="20419">MANPKRVARVQQQLKREISSLLLTDKVLRKAVYPNEAAGADSSLSSLASVTDVLVSNDLQVVKVYISIYGETQGQHDAMAALQGLQSYTRKKIGARITLRRTPEVRYIADDSFHRATNVLSILDKLQAERDASNKSSSNTDSSTETGDDSWMEEWEEEDDDEDVFLIDEEEDTDSAENKMASK</sequence>